<dbReference type="PANTHER" id="PTHR43975">
    <property type="entry name" value="ZGC:101858"/>
    <property type="match status" value="1"/>
</dbReference>
<dbReference type="Pfam" id="PF00106">
    <property type="entry name" value="adh_short"/>
    <property type="match status" value="1"/>
</dbReference>
<dbReference type="Proteomes" id="UP000031523">
    <property type="component" value="Chromosome"/>
</dbReference>
<dbReference type="PANTHER" id="PTHR43975:SF2">
    <property type="entry name" value="EG:BACR7A4.14 PROTEIN-RELATED"/>
    <property type="match status" value="1"/>
</dbReference>
<keyword evidence="3" id="KW-1185">Reference proteome</keyword>
<evidence type="ECO:0000313" key="2">
    <source>
        <dbReference type="EMBL" id="AJE80425.1"/>
    </source>
</evidence>
<accession>A0A0B5EM50</accession>
<name>A0A0B5EM50_STRA4</name>
<dbReference type="InterPro" id="IPR002347">
    <property type="entry name" value="SDR_fam"/>
</dbReference>
<organism evidence="2 3">
    <name type="scientific">Streptomyces albus (strain ATCC 21838 / DSM 41398 / FERM P-419 / JCM 4703 / NBRC 107858)</name>
    <dbReference type="NCBI Taxonomy" id="1081613"/>
    <lineage>
        <taxon>Bacteria</taxon>
        <taxon>Bacillati</taxon>
        <taxon>Actinomycetota</taxon>
        <taxon>Actinomycetes</taxon>
        <taxon>Kitasatosporales</taxon>
        <taxon>Streptomycetaceae</taxon>
        <taxon>Streptomyces</taxon>
    </lineage>
</organism>
<dbReference type="KEGG" id="sals:SLNWT_0049"/>
<proteinExistence type="inferred from homology"/>
<evidence type="ECO:0000313" key="3">
    <source>
        <dbReference type="Proteomes" id="UP000031523"/>
    </source>
</evidence>
<comment type="similarity">
    <text evidence="1">Belongs to the short-chain dehydrogenases/reductases (SDR) family.</text>
</comment>
<dbReference type="NCBIfam" id="NF009092">
    <property type="entry name" value="PRK12428.1"/>
    <property type="match status" value="1"/>
</dbReference>
<reference evidence="2 3" key="1">
    <citation type="submission" date="2015-01" db="EMBL/GenBank/DDBJ databases">
        <title>Enhanced salinomycin production by adjusting the supply of polyketide extender units in Streptomyce albus DSM 41398.</title>
        <authorList>
            <person name="Lu C."/>
        </authorList>
    </citation>
    <scope>NUCLEOTIDE SEQUENCE [LARGE SCALE GENOMIC DNA]</scope>
    <source>
        <strain evidence="3">ATCC 21838 / DSM 41398 / FERM P-419 / JCM 4703 / NBRC 107858</strain>
    </source>
</reference>
<dbReference type="Pfam" id="PF13561">
    <property type="entry name" value="adh_short_C2"/>
    <property type="match status" value="1"/>
</dbReference>
<sequence>MDVHGLRCLVTGTASGIGEAVARDLLERGAQVVSLDRDTPRLDVTQHVGVDLAVPQSIDAALARVEGGVDALINVAGIPGTAPGEMVFQVDFLGLRHLTEAVVDRLNRGGSITNVSSTAGFGWPARLEQITALLATDSFAEGLKWFRAHTPEGNAYNFAKEAVTVYTMSLGASLHRRGLRANAVLPGPVETPILADFEKSMGKENLDGVKAFLGRHGTPQDIAPTVVFLAGRDARWVNGATLVADGGITGAVLAGLVPAPEI</sequence>
<dbReference type="PRINTS" id="PR00080">
    <property type="entry name" value="SDRFAMILY"/>
</dbReference>
<dbReference type="SUPFAM" id="SSF51735">
    <property type="entry name" value="NAD(P)-binding Rossmann-fold domains"/>
    <property type="match status" value="1"/>
</dbReference>
<dbReference type="InterPro" id="IPR036291">
    <property type="entry name" value="NAD(P)-bd_dom_sf"/>
</dbReference>
<evidence type="ECO:0000256" key="1">
    <source>
        <dbReference type="RuleBase" id="RU000363"/>
    </source>
</evidence>
<dbReference type="AlphaFoldDB" id="A0A0B5EM50"/>
<gene>
    <name evidence="2" type="ORF">SLNWT_0049</name>
</gene>
<dbReference type="EMBL" id="CP010519">
    <property type="protein sequence ID" value="AJE80425.1"/>
    <property type="molecule type" value="Genomic_DNA"/>
</dbReference>
<dbReference type="Gene3D" id="3.40.50.720">
    <property type="entry name" value="NAD(P)-binding Rossmann-like Domain"/>
    <property type="match status" value="1"/>
</dbReference>
<protein>
    <submittedName>
        <fullName evidence="2">3-alpha-hydroxysteroid dehydrogenase</fullName>
    </submittedName>
</protein>
<dbReference type="PRINTS" id="PR00081">
    <property type="entry name" value="GDHRDH"/>
</dbReference>